<evidence type="ECO:0000313" key="2">
    <source>
        <dbReference type="Proteomes" id="UP001179181"/>
    </source>
</evidence>
<organism evidence="1 2">
    <name type="scientific">Dyadobacter arcticus</name>
    <dbReference type="NCBI Taxonomy" id="1078754"/>
    <lineage>
        <taxon>Bacteria</taxon>
        <taxon>Pseudomonadati</taxon>
        <taxon>Bacteroidota</taxon>
        <taxon>Cytophagia</taxon>
        <taxon>Cytophagales</taxon>
        <taxon>Spirosomataceae</taxon>
        <taxon>Dyadobacter</taxon>
    </lineage>
</organism>
<name>A0ABX0UH01_9BACT</name>
<evidence type="ECO:0008006" key="3">
    <source>
        <dbReference type="Google" id="ProtNLM"/>
    </source>
</evidence>
<sequence>MKQAKQSLTKHEVDRQALTGPELQAITTRDFRQGRLAQVCDIFLFCCYTGLAYTDVFKLKRSEIIDGSDGEKWIVMKRQSVNSVVL</sequence>
<proteinExistence type="predicted"/>
<gene>
    <name evidence="1" type="ORF">FHS68_001450</name>
</gene>
<dbReference type="RefSeq" id="WP_208408190.1">
    <property type="nucleotide sequence ID" value="NZ_JAASQJ010000001.1"/>
</dbReference>
<comment type="caution">
    <text evidence="1">The sequence shown here is derived from an EMBL/GenBank/DDBJ whole genome shotgun (WGS) entry which is preliminary data.</text>
</comment>
<reference evidence="1 2" key="1">
    <citation type="submission" date="2020-03" db="EMBL/GenBank/DDBJ databases">
        <title>Genomic Encyclopedia of Type Strains, Phase IV (KMG-IV): sequencing the most valuable type-strain genomes for metagenomic binning, comparative biology and taxonomic classification.</title>
        <authorList>
            <person name="Goeker M."/>
        </authorList>
    </citation>
    <scope>NUCLEOTIDE SEQUENCE [LARGE SCALE GENOMIC DNA]</scope>
    <source>
        <strain evidence="1 2">DSM 102865</strain>
    </source>
</reference>
<dbReference type="EMBL" id="JAASQJ010000001">
    <property type="protein sequence ID" value="NIJ52294.1"/>
    <property type="molecule type" value="Genomic_DNA"/>
</dbReference>
<keyword evidence="2" id="KW-1185">Reference proteome</keyword>
<dbReference type="Proteomes" id="UP001179181">
    <property type="component" value="Unassembled WGS sequence"/>
</dbReference>
<evidence type="ECO:0000313" key="1">
    <source>
        <dbReference type="EMBL" id="NIJ52294.1"/>
    </source>
</evidence>
<accession>A0ABX0UH01</accession>
<protein>
    <recommendedName>
        <fullName evidence="3">Phage integrase SAM-like domain-containing protein</fullName>
    </recommendedName>
</protein>